<protein>
    <recommendedName>
        <fullName evidence="1">AB hydrolase-1 domain-containing protein</fullName>
    </recommendedName>
</protein>
<comment type="caution">
    <text evidence="2">The sequence shown here is derived from an EMBL/GenBank/DDBJ whole genome shotgun (WGS) entry which is preliminary data.</text>
</comment>
<evidence type="ECO:0000313" key="2">
    <source>
        <dbReference type="EMBL" id="GAA2127571.1"/>
    </source>
</evidence>
<dbReference type="InterPro" id="IPR029058">
    <property type="entry name" value="AB_hydrolase_fold"/>
</dbReference>
<dbReference type="SUPFAM" id="SSF53474">
    <property type="entry name" value="alpha/beta-Hydrolases"/>
    <property type="match status" value="1"/>
</dbReference>
<proteinExistence type="predicted"/>
<name>A0ABP5KB19_9ACTN</name>
<evidence type="ECO:0000313" key="3">
    <source>
        <dbReference type="Proteomes" id="UP001500575"/>
    </source>
</evidence>
<dbReference type="Pfam" id="PF00561">
    <property type="entry name" value="Abhydrolase_1"/>
    <property type="match status" value="1"/>
</dbReference>
<dbReference type="InterPro" id="IPR000639">
    <property type="entry name" value="Epox_hydrolase-like"/>
</dbReference>
<dbReference type="InterPro" id="IPR000073">
    <property type="entry name" value="AB_hydrolase_1"/>
</dbReference>
<dbReference type="PRINTS" id="PR00111">
    <property type="entry name" value="ABHYDROLASE"/>
</dbReference>
<reference evidence="3" key="1">
    <citation type="journal article" date="2019" name="Int. J. Syst. Evol. Microbiol.">
        <title>The Global Catalogue of Microorganisms (GCM) 10K type strain sequencing project: providing services to taxonomists for standard genome sequencing and annotation.</title>
        <authorList>
            <consortium name="The Broad Institute Genomics Platform"/>
            <consortium name="The Broad Institute Genome Sequencing Center for Infectious Disease"/>
            <person name="Wu L."/>
            <person name="Ma J."/>
        </authorList>
    </citation>
    <scope>NUCLEOTIDE SEQUENCE [LARGE SCALE GENOMIC DNA]</scope>
    <source>
        <strain evidence="3">JCM 16021</strain>
    </source>
</reference>
<dbReference type="EMBL" id="BAAAQQ010000012">
    <property type="protein sequence ID" value="GAA2127571.1"/>
    <property type="molecule type" value="Genomic_DNA"/>
</dbReference>
<feature type="domain" description="AB hydrolase-1" evidence="1">
    <location>
        <begin position="51"/>
        <end position="164"/>
    </location>
</feature>
<evidence type="ECO:0000259" key="1">
    <source>
        <dbReference type="Pfam" id="PF00561"/>
    </source>
</evidence>
<dbReference type="InterPro" id="IPR050266">
    <property type="entry name" value="AB_hydrolase_sf"/>
</dbReference>
<dbReference type="PANTHER" id="PTHR43798:SF33">
    <property type="entry name" value="HYDROLASE, PUTATIVE (AFU_ORTHOLOGUE AFUA_2G14860)-RELATED"/>
    <property type="match status" value="1"/>
</dbReference>
<accession>A0ABP5KB19</accession>
<dbReference type="Proteomes" id="UP001500575">
    <property type="component" value="Unassembled WGS sequence"/>
</dbReference>
<organism evidence="2 3">
    <name type="scientific">Nocardioides bigeumensis</name>
    <dbReference type="NCBI Taxonomy" id="433657"/>
    <lineage>
        <taxon>Bacteria</taxon>
        <taxon>Bacillati</taxon>
        <taxon>Actinomycetota</taxon>
        <taxon>Actinomycetes</taxon>
        <taxon>Propionibacteriales</taxon>
        <taxon>Nocardioidaceae</taxon>
        <taxon>Nocardioides</taxon>
    </lineage>
</organism>
<sequence>MIGGRRPNDYGDVAQYMMRSLRRDREMRVRHVDVGGTDLAVREWGEAGGRPVLFAHALGPASSAALLDVSVAPLVEAGFHVVSPDLPGYGDSPALAAEDYSVPAMADRLWSLAGQLGLDRVVLGGHSWGGAIAAYMAAARPERVESLVLVDSGHVDYDASTGAPVGATLEEMVAAAGESRLRARDRADLAGQLEVDVDDPLVDLILIAVTEDPEGGLVTKVGAVAAGAARYHLMQSSPVSRWPAIAAGGYPVLLLLATEPAATRELSEQAAPRFAAAVPHADVRLVEGVTHSLTTDLRDQFGRTVVEWLASAR</sequence>
<gene>
    <name evidence="2" type="ORF">GCM10009843_27170</name>
</gene>
<dbReference type="Gene3D" id="3.40.50.1820">
    <property type="entry name" value="alpha/beta hydrolase"/>
    <property type="match status" value="1"/>
</dbReference>
<keyword evidence="3" id="KW-1185">Reference proteome</keyword>
<dbReference type="PRINTS" id="PR00412">
    <property type="entry name" value="EPOXHYDRLASE"/>
</dbReference>
<dbReference type="PANTHER" id="PTHR43798">
    <property type="entry name" value="MONOACYLGLYCEROL LIPASE"/>
    <property type="match status" value="1"/>
</dbReference>